<comment type="caution">
    <text evidence="1">The sequence shown here is derived from an EMBL/GenBank/DDBJ whole genome shotgun (WGS) entry which is preliminary data.</text>
</comment>
<evidence type="ECO:0000313" key="1">
    <source>
        <dbReference type="EMBL" id="KKK80432.1"/>
    </source>
</evidence>
<dbReference type="AlphaFoldDB" id="A0A0F8YGC0"/>
<name>A0A0F8YGC0_9ZZZZ</name>
<sequence length="60" mass="6990">MDPLDKVTADACQTANEARNALHANDLETTIKKLWDLYKQMRSWHEVDIDEKNSERSSKK</sequence>
<dbReference type="EMBL" id="LAZR01053584">
    <property type="protein sequence ID" value="KKK80432.1"/>
    <property type="molecule type" value="Genomic_DNA"/>
</dbReference>
<proteinExistence type="predicted"/>
<gene>
    <name evidence="1" type="ORF">LCGC14_2823560</name>
</gene>
<accession>A0A0F8YGC0</accession>
<organism evidence="1">
    <name type="scientific">marine sediment metagenome</name>
    <dbReference type="NCBI Taxonomy" id="412755"/>
    <lineage>
        <taxon>unclassified sequences</taxon>
        <taxon>metagenomes</taxon>
        <taxon>ecological metagenomes</taxon>
    </lineage>
</organism>
<protein>
    <submittedName>
        <fullName evidence="1">Uncharacterized protein</fullName>
    </submittedName>
</protein>
<reference evidence="1" key="1">
    <citation type="journal article" date="2015" name="Nature">
        <title>Complex archaea that bridge the gap between prokaryotes and eukaryotes.</title>
        <authorList>
            <person name="Spang A."/>
            <person name="Saw J.H."/>
            <person name="Jorgensen S.L."/>
            <person name="Zaremba-Niedzwiedzka K."/>
            <person name="Martijn J."/>
            <person name="Lind A.E."/>
            <person name="van Eijk R."/>
            <person name="Schleper C."/>
            <person name="Guy L."/>
            <person name="Ettema T.J."/>
        </authorList>
    </citation>
    <scope>NUCLEOTIDE SEQUENCE</scope>
</reference>